<dbReference type="SUPFAM" id="SSF54292">
    <property type="entry name" value="2Fe-2S ferredoxin-like"/>
    <property type="match status" value="1"/>
</dbReference>
<feature type="domain" description="2Fe-2S ferredoxin-type" evidence="6">
    <location>
        <begin position="1"/>
        <end position="77"/>
    </location>
</feature>
<dbReference type="InterPro" id="IPR002888">
    <property type="entry name" value="2Fe-2S-bd"/>
</dbReference>
<dbReference type="CDD" id="cd00207">
    <property type="entry name" value="fer2"/>
    <property type="match status" value="1"/>
</dbReference>
<evidence type="ECO:0000256" key="1">
    <source>
        <dbReference type="ARBA" id="ARBA00022714"/>
    </source>
</evidence>
<proteinExistence type="predicted"/>
<evidence type="ECO:0000256" key="4">
    <source>
        <dbReference type="ARBA" id="ARBA00023004"/>
    </source>
</evidence>
<evidence type="ECO:0000256" key="2">
    <source>
        <dbReference type="ARBA" id="ARBA00022723"/>
    </source>
</evidence>
<dbReference type="PROSITE" id="PS00197">
    <property type="entry name" value="2FE2S_FER_1"/>
    <property type="match status" value="1"/>
</dbReference>
<dbReference type="InterPro" id="IPR006058">
    <property type="entry name" value="2Fe2S_fd_BS"/>
</dbReference>
<keyword evidence="4" id="KW-0408">Iron</keyword>
<dbReference type="Proteomes" id="UP001593940">
    <property type="component" value="Unassembled WGS sequence"/>
</dbReference>
<dbReference type="Gene3D" id="1.10.150.120">
    <property type="entry name" value="[2Fe-2S]-binding domain"/>
    <property type="match status" value="1"/>
</dbReference>
<dbReference type="InterPro" id="IPR036010">
    <property type="entry name" value="2Fe-2S_ferredoxin-like_sf"/>
</dbReference>
<dbReference type="InterPro" id="IPR012675">
    <property type="entry name" value="Beta-grasp_dom_sf"/>
</dbReference>
<dbReference type="InterPro" id="IPR036884">
    <property type="entry name" value="2Fe-2S-bd_dom_sf"/>
</dbReference>
<dbReference type="PROSITE" id="PS51085">
    <property type="entry name" value="2FE2S_FER_2"/>
    <property type="match status" value="1"/>
</dbReference>
<keyword evidence="5" id="KW-0411">Iron-sulfur</keyword>
<keyword evidence="2" id="KW-0479">Metal-binding</keyword>
<dbReference type="RefSeq" id="WP_377030058.1">
    <property type="nucleotide sequence ID" value="NZ_JBHOMY010000036.1"/>
</dbReference>
<sequence length="162" mass="17277">MAVTLTVNGKTQQVDADPETPLLYVLRDDLELNGAKYGCGVGQCGACTVMVDNEAVLSCVTPVLLLEGRRISTVEGLGTMEKPGPMQQAFIEQQAAQCGFCIPGMMMRAQALLQANPTVDEAAVRAHLEPNLCRCGTYMRIVKAVMRAGELMHQSSQSGGST</sequence>
<keyword evidence="8" id="KW-1185">Reference proteome</keyword>
<evidence type="ECO:0000313" key="8">
    <source>
        <dbReference type="Proteomes" id="UP001593940"/>
    </source>
</evidence>
<dbReference type="SUPFAM" id="SSF47741">
    <property type="entry name" value="CO dehydrogenase ISP C-domain like"/>
    <property type="match status" value="1"/>
</dbReference>
<dbReference type="InterPro" id="IPR051452">
    <property type="entry name" value="Diverse_Oxidoreductases"/>
</dbReference>
<gene>
    <name evidence="7" type="ORF">ACETIH_14630</name>
</gene>
<name>A0ABV6Y9I1_9HYPH</name>
<evidence type="ECO:0000256" key="5">
    <source>
        <dbReference type="ARBA" id="ARBA00023014"/>
    </source>
</evidence>
<dbReference type="Pfam" id="PF01799">
    <property type="entry name" value="Fer2_2"/>
    <property type="match status" value="1"/>
</dbReference>
<reference evidence="7 8" key="1">
    <citation type="submission" date="2024-09" db="EMBL/GenBank/DDBJ databases">
        <title>Nodulacao em especies de Leguminosae Basais da Amazonia e Caracterizacao dos Rizobios e Bacterias Associadas aos Nodulos.</title>
        <authorList>
            <person name="Jambeiro I.C.A."/>
            <person name="Lopes I.S."/>
            <person name="Aguiar E.R.G.R."/>
            <person name="Santos A.F.J."/>
            <person name="Dos Santos J.M.F."/>
            <person name="Gross E."/>
        </authorList>
    </citation>
    <scope>NUCLEOTIDE SEQUENCE [LARGE SCALE GENOMIC DNA]</scope>
    <source>
        <strain evidence="7 8">BRUESC1165</strain>
    </source>
</reference>
<dbReference type="Pfam" id="PF00111">
    <property type="entry name" value="Fer2"/>
    <property type="match status" value="1"/>
</dbReference>
<keyword evidence="1" id="KW-0001">2Fe-2S</keyword>
<dbReference type="InterPro" id="IPR001041">
    <property type="entry name" value="2Fe-2S_ferredoxin-type"/>
</dbReference>
<keyword evidence="3" id="KW-0560">Oxidoreductase</keyword>
<dbReference type="PANTHER" id="PTHR44379">
    <property type="entry name" value="OXIDOREDUCTASE WITH IRON-SULFUR SUBUNIT"/>
    <property type="match status" value="1"/>
</dbReference>
<accession>A0ABV6Y9I1</accession>
<evidence type="ECO:0000259" key="6">
    <source>
        <dbReference type="PROSITE" id="PS51085"/>
    </source>
</evidence>
<dbReference type="PANTHER" id="PTHR44379:SF6">
    <property type="entry name" value="BLR6046 PROTEIN"/>
    <property type="match status" value="1"/>
</dbReference>
<evidence type="ECO:0000313" key="7">
    <source>
        <dbReference type="EMBL" id="MFC1457927.1"/>
    </source>
</evidence>
<protein>
    <submittedName>
        <fullName evidence="7">(2Fe-2S)-binding protein</fullName>
    </submittedName>
</protein>
<comment type="caution">
    <text evidence="7">The sequence shown here is derived from an EMBL/GenBank/DDBJ whole genome shotgun (WGS) entry which is preliminary data.</text>
</comment>
<organism evidence="7 8">
    <name type="scientific">Microvirga arabica</name>
    <dbReference type="NCBI Taxonomy" id="1128671"/>
    <lineage>
        <taxon>Bacteria</taxon>
        <taxon>Pseudomonadati</taxon>
        <taxon>Pseudomonadota</taxon>
        <taxon>Alphaproteobacteria</taxon>
        <taxon>Hyphomicrobiales</taxon>
        <taxon>Methylobacteriaceae</taxon>
        <taxon>Microvirga</taxon>
    </lineage>
</organism>
<dbReference type="EMBL" id="JBHOMY010000036">
    <property type="protein sequence ID" value="MFC1457927.1"/>
    <property type="molecule type" value="Genomic_DNA"/>
</dbReference>
<evidence type="ECO:0000256" key="3">
    <source>
        <dbReference type="ARBA" id="ARBA00023002"/>
    </source>
</evidence>
<dbReference type="Gene3D" id="3.10.20.30">
    <property type="match status" value="1"/>
</dbReference>